<reference evidence="3 4" key="1">
    <citation type="submission" date="2021-06" db="EMBL/GenBank/DDBJ databases">
        <title>Halomicroarcula sp. a new haloarchaeum isolated from saline soil.</title>
        <authorList>
            <person name="Duran-Viseras A."/>
            <person name="Sanchez-Porro C."/>
            <person name="Ventosa A."/>
        </authorList>
    </citation>
    <scope>NUCLEOTIDE SEQUENCE [LARGE SCALE GENOMIC DNA]</scope>
    <source>
        <strain evidence="3 4">F27</strain>
    </source>
</reference>
<feature type="compositionally biased region" description="Acidic residues" evidence="1">
    <location>
        <begin position="1"/>
        <end position="11"/>
    </location>
</feature>
<keyword evidence="4" id="KW-1185">Reference proteome</keyword>
<dbReference type="RefSeq" id="WP_220581012.1">
    <property type="nucleotide sequence ID" value="NZ_RKLT01000007.1"/>
</dbReference>
<sequence length="362" mass="39734">MGEEPSYDDVLDGSSPAETMGHASEARRRSDADVDPEDDLDVTFLDVEAADDVPFPRIARDPVLREIGNTPLVPHPENEQIVCKMERENPTLSHKDRLGAGMILGLRQMGELDEGQRVVEASSGNTAGGVALAANRLGHPCTIVMRETTSPVKQGFVKSLGAEVVTAPDVGHEEHFYYQKVARRYADEHDAVYLNQYERPLNRHVHYEWTGPELYDQIEGEGVTHVVGAVSTCGFMTGVAEYLKEREPAIRTVGVDGEESNVHRTFHDNELGQYDVDVEGLGQWRVTDVGNLAALDDVRTVPDSTAISRSKHESADNGLLMGLSSGAAMEVAQTITQEDDDARVVTVVHDGAEQYFHDVEGW</sequence>
<dbReference type="SUPFAM" id="SSF53686">
    <property type="entry name" value="Tryptophan synthase beta subunit-like PLP-dependent enzymes"/>
    <property type="match status" value="1"/>
</dbReference>
<evidence type="ECO:0000313" key="3">
    <source>
        <dbReference type="EMBL" id="MBX0296404.1"/>
    </source>
</evidence>
<comment type="caution">
    <text evidence="3">The sequence shown here is derived from an EMBL/GenBank/DDBJ whole genome shotgun (WGS) entry which is preliminary data.</text>
</comment>
<accession>A0AAW4PEQ5</accession>
<name>A0AAW4PEQ5_9EURY</name>
<organism evidence="3 4">
    <name type="scientific">Haloarcula nitratireducens</name>
    <dbReference type="NCBI Taxonomy" id="2487749"/>
    <lineage>
        <taxon>Archaea</taxon>
        <taxon>Methanobacteriati</taxon>
        <taxon>Methanobacteriota</taxon>
        <taxon>Stenosarchaea group</taxon>
        <taxon>Halobacteria</taxon>
        <taxon>Halobacteriales</taxon>
        <taxon>Haloarculaceae</taxon>
        <taxon>Haloarcula</taxon>
    </lineage>
</organism>
<dbReference type="InterPro" id="IPR036052">
    <property type="entry name" value="TrpB-like_PALP_sf"/>
</dbReference>
<proteinExistence type="predicted"/>
<dbReference type="CDD" id="cd01561">
    <property type="entry name" value="CBS_like"/>
    <property type="match status" value="1"/>
</dbReference>
<feature type="domain" description="Tryptophan synthase beta chain-like PALP" evidence="2">
    <location>
        <begin position="64"/>
        <end position="349"/>
    </location>
</feature>
<dbReference type="InterPro" id="IPR001926">
    <property type="entry name" value="TrpB-like_PALP"/>
</dbReference>
<dbReference type="InterPro" id="IPR050214">
    <property type="entry name" value="Cys_Synth/Cystath_Beta-Synth"/>
</dbReference>
<dbReference type="Pfam" id="PF00291">
    <property type="entry name" value="PALP"/>
    <property type="match status" value="1"/>
</dbReference>
<dbReference type="EMBL" id="RKLT01000007">
    <property type="protein sequence ID" value="MBX0296404.1"/>
    <property type="molecule type" value="Genomic_DNA"/>
</dbReference>
<dbReference type="Proteomes" id="UP001430455">
    <property type="component" value="Unassembled WGS sequence"/>
</dbReference>
<dbReference type="AlphaFoldDB" id="A0AAW4PEQ5"/>
<evidence type="ECO:0000313" key="4">
    <source>
        <dbReference type="Proteomes" id="UP001430455"/>
    </source>
</evidence>
<evidence type="ECO:0000259" key="2">
    <source>
        <dbReference type="Pfam" id="PF00291"/>
    </source>
</evidence>
<evidence type="ECO:0000256" key="1">
    <source>
        <dbReference type="SAM" id="MobiDB-lite"/>
    </source>
</evidence>
<dbReference type="Gene3D" id="3.40.50.1100">
    <property type="match status" value="2"/>
</dbReference>
<feature type="region of interest" description="Disordered" evidence="1">
    <location>
        <begin position="1"/>
        <end position="37"/>
    </location>
</feature>
<protein>
    <submittedName>
        <fullName evidence="3">Cysteine synthase family protein</fullName>
    </submittedName>
</protein>
<dbReference type="PANTHER" id="PTHR10314">
    <property type="entry name" value="CYSTATHIONINE BETA-SYNTHASE"/>
    <property type="match status" value="1"/>
</dbReference>
<gene>
    <name evidence="3" type="ORF">EGH23_16100</name>
</gene>